<evidence type="ECO:0000313" key="3">
    <source>
        <dbReference type="Proteomes" id="UP001589862"/>
    </source>
</evidence>
<dbReference type="EMBL" id="JBHLUB010000004">
    <property type="protein sequence ID" value="MFC0581433.1"/>
    <property type="molecule type" value="Genomic_DNA"/>
</dbReference>
<evidence type="ECO:0000313" key="2">
    <source>
        <dbReference type="EMBL" id="MFC0581433.1"/>
    </source>
</evidence>
<feature type="region of interest" description="Disordered" evidence="1">
    <location>
        <begin position="1"/>
        <end position="22"/>
    </location>
</feature>
<comment type="caution">
    <text evidence="2">The sequence shown here is derived from an EMBL/GenBank/DDBJ whole genome shotgun (WGS) entry which is preliminary data.</text>
</comment>
<sequence>MTPTPDAQPTESTTSADVEENSGKIDLTKRLAYVSQEKSIGVIEAMEEPADIAALRERVQDTTEMKFLRVSVDNRRGGEAAEIGIVTGIDENGKKYTFGPLQNYILEVMMDPSLSDYEDAQGTLQEQLSQLGDKYEKIVWYPDSADVVLVTTDLPLPEYFESMEISPHYLTLEEVVPLEDVADQAPLDFEVPEENRR</sequence>
<accession>A0ABV6P9D1</accession>
<name>A0ABV6P9D1_9MICC</name>
<evidence type="ECO:0000256" key="1">
    <source>
        <dbReference type="SAM" id="MobiDB-lite"/>
    </source>
</evidence>
<feature type="compositionally biased region" description="Polar residues" evidence="1">
    <location>
        <begin position="1"/>
        <end position="16"/>
    </location>
</feature>
<dbReference type="RefSeq" id="WP_377458124.1">
    <property type="nucleotide sequence ID" value="NZ_JBHLUB010000004.1"/>
</dbReference>
<reference evidence="2 3" key="1">
    <citation type="submission" date="2024-09" db="EMBL/GenBank/DDBJ databases">
        <authorList>
            <person name="Sun Q."/>
            <person name="Mori K."/>
        </authorList>
    </citation>
    <scope>NUCLEOTIDE SEQUENCE [LARGE SCALE GENOMIC DNA]</scope>
    <source>
        <strain evidence="2 3">NCAIM B.02604</strain>
    </source>
</reference>
<gene>
    <name evidence="2" type="ORF">ACFFFR_03370</name>
</gene>
<proteinExistence type="predicted"/>
<dbReference type="Proteomes" id="UP001589862">
    <property type="component" value="Unassembled WGS sequence"/>
</dbReference>
<keyword evidence="3" id="KW-1185">Reference proteome</keyword>
<organism evidence="2 3">
    <name type="scientific">Micrococcoides hystricis</name>
    <dbReference type="NCBI Taxonomy" id="1572761"/>
    <lineage>
        <taxon>Bacteria</taxon>
        <taxon>Bacillati</taxon>
        <taxon>Actinomycetota</taxon>
        <taxon>Actinomycetes</taxon>
        <taxon>Micrococcales</taxon>
        <taxon>Micrococcaceae</taxon>
        <taxon>Micrococcoides</taxon>
    </lineage>
</organism>
<protein>
    <submittedName>
        <fullName evidence="2">Uncharacterized protein</fullName>
    </submittedName>
</protein>